<comment type="caution">
    <text evidence="2">The sequence shown here is derived from an EMBL/GenBank/DDBJ whole genome shotgun (WGS) entry which is preliminary data.</text>
</comment>
<evidence type="ECO:0000313" key="3">
    <source>
        <dbReference type="Proteomes" id="UP000785783"/>
    </source>
</evidence>
<dbReference type="Proteomes" id="UP000785783">
    <property type="component" value="Unassembled WGS sequence"/>
</dbReference>
<evidence type="ECO:0000259" key="1">
    <source>
        <dbReference type="PROSITE" id="PS50404"/>
    </source>
</evidence>
<dbReference type="Gene3D" id="3.40.30.10">
    <property type="entry name" value="Glutaredoxin"/>
    <property type="match status" value="1"/>
</dbReference>
<dbReference type="SUPFAM" id="SSF52833">
    <property type="entry name" value="Thioredoxin-like"/>
    <property type="match status" value="1"/>
</dbReference>
<dbReference type="InterPro" id="IPR004045">
    <property type="entry name" value="Glutathione_S-Trfase_N"/>
</dbReference>
<dbReference type="AlphaFoldDB" id="A0A937HG05"/>
<dbReference type="Pfam" id="PF13410">
    <property type="entry name" value="GST_C_2"/>
    <property type="match status" value="1"/>
</dbReference>
<reference evidence="2" key="1">
    <citation type="submission" date="2020-10" db="EMBL/GenBank/DDBJ databases">
        <title>Microbiome of the Black Sea water column analyzed by genome centric metagenomics.</title>
        <authorList>
            <person name="Cabello-Yeves P.J."/>
            <person name="Callieri C."/>
            <person name="Picazo A."/>
            <person name="Mehrshad M."/>
            <person name="Haro-Moreno J.M."/>
            <person name="Roda-Garcia J."/>
            <person name="Dzembekova N."/>
            <person name="Slabakova V."/>
            <person name="Slabakova N."/>
            <person name="Moncheva S."/>
            <person name="Rodriguez-Valera F."/>
        </authorList>
    </citation>
    <scope>NUCLEOTIDE SEQUENCE</scope>
    <source>
        <strain evidence="2">BS307-5m-G5</strain>
    </source>
</reference>
<feature type="domain" description="GST N-terminal" evidence="1">
    <location>
        <begin position="1"/>
        <end position="80"/>
    </location>
</feature>
<organism evidence="2 3">
    <name type="scientific">PS1 clade bacterium</name>
    <dbReference type="NCBI Taxonomy" id="2175152"/>
    <lineage>
        <taxon>Bacteria</taxon>
        <taxon>Pseudomonadati</taxon>
        <taxon>Pseudomonadota</taxon>
        <taxon>Alphaproteobacteria</taxon>
        <taxon>PS1 clade</taxon>
    </lineage>
</organism>
<sequence length="212" mass="24327">MKPLLYSFRRCPYAMRARMALAEAEVAVRLREILLRDKPDHMLALSAKGTVPVLQLPDGTVLDESLEVMDWALAQHDPQGWLAHKDDALIARFDGDFKHHLDRYKYATRYADEAADALAHRAACHAILQDLEPLLKDDWLAGRAAGFTDVAILPFLRQFRIADTGWFDSQMALPNVRAYVLRFLDWPVFTRIMDKYPLWLDSQTEHPFPPLA</sequence>
<protein>
    <submittedName>
        <fullName evidence="2">Glutathione S-transferase N-terminal domain-containing protein</fullName>
    </submittedName>
</protein>
<gene>
    <name evidence="2" type="ORF">ISQ19_02255</name>
</gene>
<dbReference type="EMBL" id="JADHOK010000015">
    <property type="protein sequence ID" value="MBL6761499.1"/>
    <property type="molecule type" value="Genomic_DNA"/>
</dbReference>
<accession>A0A937HG05</accession>
<dbReference type="PANTHER" id="PTHR43968:SF6">
    <property type="entry name" value="GLUTATHIONE S-TRANSFERASE OMEGA"/>
    <property type="match status" value="1"/>
</dbReference>
<evidence type="ECO:0000313" key="2">
    <source>
        <dbReference type="EMBL" id="MBL6761499.1"/>
    </source>
</evidence>
<dbReference type="InterPro" id="IPR036249">
    <property type="entry name" value="Thioredoxin-like_sf"/>
</dbReference>
<dbReference type="PROSITE" id="PS50404">
    <property type="entry name" value="GST_NTER"/>
    <property type="match status" value="1"/>
</dbReference>
<dbReference type="PANTHER" id="PTHR43968">
    <property type="match status" value="1"/>
</dbReference>
<dbReference type="InterPro" id="IPR050983">
    <property type="entry name" value="GST_Omega/HSP26"/>
</dbReference>
<dbReference type="InterPro" id="IPR036282">
    <property type="entry name" value="Glutathione-S-Trfase_C_sf"/>
</dbReference>
<proteinExistence type="predicted"/>
<dbReference type="SUPFAM" id="SSF47616">
    <property type="entry name" value="GST C-terminal domain-like"/>
    <property type="match status" value="1"/>
</dbReference>
<dbReference type="Gene3D" id="1.20.1050.10">
    <property type="match status" value="1"/>
</dbReference>
<dbReference type="Pfam" id="PF13417">
    <property type="entry name" value="GST_N_3"/>
    <property type="match status" value="1"/>
</dbReference>
<name>A0A937HG05_9PROT</name>
<dbReference type="GO" id="GO:0005737">
    <property type="term" value="C:cytoplasm"/>
    <property type="evidence" value="ECO:0007669"/>
    <property type="project" value="TreeGrafter"/>
</dbReference>